<dbReference type="AlphaFoldDB" id="A0A7X0RRQ1"/>
<dbReference type="PANTHER" id="PTHR37461">
    <property type="entry name" value="ANTI-SIGMA-K FACTOR RSKA"/>
    <property type="match status" value="1"/>
</dbReference>
<accession>A0A7X0RRQ1</accession>
<dbReference type="Pfam" id="PF10099">
    <property type="entry name" value="RskA_C"/>
    <property type="match status" value="1"/>
</dbReference>
<proteinExistence type="inferred from homology"/>
<comment type="subcellular location">
    <subcellularLocation>
        <location evidence="2">Cell membrane</location>
    </subcellularLocation>
    <subcellularLocation>
        <location evidence="1">Membrane</location>
        <topology evidence="1">Single-pass membrane protein</topology>
    </subcellularLocation>
</comment>
<dbReference type="Pfam" id="PF13490">
    <property type="entry name" value="zf-HC2"/>
    <property type="match status" value="1"/>
</dbReference>
<keyword evidence="6" id="KW-0472">Membrane</keyword>
<comment type="caution">
    <text evidence="14">The sequence shown here is derived from an EMBL/GenBank/DDBJ whole genome shotgun (WGS) entry which is preliminary data.</text>
</comment>
<dbReference type="PANTHER" id="PTHR37461:SF1">
    <property type="entry name" value="ANTI-SIGMA-K FACTOR RSKA"/>
    <property type="match status" value="1"/>
</dbReference>
<dbReference type="InterPro" id="IPR018764">
    <property type="entry name" value="RskA_C"/>
</dbReference>
<name>A0A7X0RRQ1_9BACL</name>
<evidence type="ECO:0000256" key="7">
    <source>
        <dbReference type="ARBA" id="ARBA00024353"/>
    </source>
</evidence>
<dbReference type="Proteomes" id="UP000547209">
    <property type="component" value="Unassembled WGS sequence"/>
</dbReference>
<evidence type="ECO:0000259" key="12">
    <source>
        <dbReference type="Pfam" id="PF10099"/>
    </source>
</evidence>
<organism evidence="14 15">
    <name type="scientific">Cohnella nanjingensis</name>
    <dbReference type="NCBI Taxonomy" id="1387779"/>
    <lineage>
        <taxon>Bacteria</taxon>
        <taxon>Bacillati</taxon>
        <taxon>Bacillota</taxon>
        <taxon>Bacilli</taxon>
        <taxon>Bacillales</taxon>
        <taxon>Paenibacillaceae</taxon>
        <taxon>Cohnella</taxon>
    </lineage>
</organism>
<gene>
    <name evidence="14" type="ORF">H7C19_17430</name>
</gene>
<reference evidence="14 15" key="1">
    <citation type="submission" date="2020-08" db="EMBL/GenBank/DDBJ databases">
        <title>Cohnella phylogeny.</title>
        <authorList>
            <person name="Dunlap C."/>
        </authorList>
    </citation>
    <scope>NUCLEOTIDE SEQUENCE [LARGE SCALE GENOMIC DNA]</scope>
    <source>
        <strain evidence="14 15">DSM 28246</strain>
    </source>
</reference>
<keyword evidence="5" id="KW-1133">Transmembrane helix</keyword>
<dbReference type="InterPro" id="IPR041916">
    <property type="entry name" value="Anti_sigma_zinc_sf"/>
</dbReference>
<evidence type="ECO:0000256" key="1">
    <source>
        <dbReference type="ARBA" id="ARBA00004167"/>
    </source>
</evidence>
<evidence type="ECO:0000256" key="4">
    <source>
        <dbReference type="ARBA" id="ARBA00022692"/>
    </source>
</evidence>
<evidence type="ECO:0000256" key="8">
    <source>
        <dbReference type="ARBA" id="ARBA00024438"/>
    </source>
</evidence>
<feature type="region of interest" description="Disordered" evidence="11">
    <location>
        <begin position="245"/>
        <end position="269"/>
    </location>
</feature>
<dbReference type="GO" id="GO:0016989">
    <property type="term" value="F:sigma factor antagonist activity"/>
    <property type="evidence" value="ECO:0007669"/>
    <property type="project" value="TreeGrafter"/>
</dbReference>
<feature type="domain" description="Anti-sigma K factor RskA C-terminal" evidence="12">
    <location>
        <begin position="110"/>
        <end position="255"/>
    </location>
</feature>
<protein>
    <recommendedName>
        <fullName evidence="8">Anti-sigma-W factor RsiW</fullName>
    </recommendedName>
    <alternativeName>
        <fullName evidence="10">Regulator of SigK</fullName>
    </alternativeName>
    <alternativeName>
        <fullName evidence="9">Sigma-K anti-sigma factor RskA</fullName>
    </alternativeName>
</protein>
<evidence type="ECO:0000313" key="15">
    <source>
        <dbReference type="Proteomes" id="UP000547209"/>
    </source>
</evidence>
<evidence type="ECO:0000256" key="11">
    <source>
        <dbReference type="SAM" id="MobiDB-lite"/>
    </source>
</evidence>
<comment type="similarity">
    <text evidence="7">Belongs to the zinc-associated anti-sigma factor (ZAS) superfamily. Anti-sigma-W factor family.</text>
</comment>
<dbReference type="RefSeq" id="WP_185143976.1">
    <property type="nucleotide sequence ID" value="NZ_JACJVP010000027.1"/>
</dbReference>
<dbReference type="GO" id="GO:0006417">
    <property type="term" value="P:regulation of translation"/>
    <property type="evidence" value="ECO:0007669"/>
    <property type="project" value="TreeGrafter"/>
</dbReference>
<keyword evidence="4" id="KW-0812">Transmembrane</keyword>
<evidence type="ECO:0000256" key="6">
    <source>
        <dbReference type="ARBA" id="ARBA00023136"/>
    </source>
</evidence>
<dbReference type="GO" id="GO:0005886">
    <property type="term" value="C:plasma membrane"/>
    <property type="evidence" value="ECO:0007669"/>
    <property type="project" value="UniProtKB-SubCell"/>
</dbReference>
<keyword evidence="15" id="KW-1185">Reference proteome</keyword>
<sequence length="269" mass="29177">MDQRKETPPCEGLVDYMLGEGTDLARKRFEHHLSECASCRADAAAWSDTWNGLYRDMELMDPPEDLKFQVMASLDAPAAPVAPPTAPVAPPAVQPYSASPVRRRFGRRLAAAALLLLAVSAGWWGRDILHSLRSEQSQAQISPDRIESVFHLAADRSAGRLTDYPRAYGLACVVDTSERSKQLIVYLFGAPETEGSEAYQVWLWNDGARTSAGSMKVASSGIGILTLPLGEDTPRIQAIGVTLEPDGPATAPQGPKVFGSSSEDPEWRI</sequence>
<dbReference type="Gene3D" id="1.10.10.1320">
    <property type="entry name" value="Anti-sigma factor, zinc-finger domain"/>
    <property type="match status" value="1"/>
</dbReference>
<evidence type="ECO:0000256" key="5">
    <source>
        <dbReference type="ARBA" id="ARBA00022989"/>
    </source>
</evidence>
<evidence type="ECO:0000259" key="13">
    <source>
        <dbReference type="Pfam" id="PF13490"/>
    </source>
</evidence>
<feature type="domain" description="Putative zinc-finger" evidence="13">
    <location>
        <begin position="15"/>
        <end position="40"/>
    </location>
</feature>
<evidence type="ECO:0000256" key="10">
    <source>
        <dbReference type="ARBA" id="ARBA00030803"/>
    </source>
</evidence>
<dbReference type="InterPro" id="IPR051474">
    <property type="entry name" value="Anti-sigma-K/W_factor"/>
</dbReference>
<dbReference type="EMBL" id="JACJVP010000027">
    <property type="protein sequence ID" value="MBB6672464.1"/>
    <property type="molecule type" value="Genomic_DNA"/>
</dbReference>
<keyword evidence="3" id="KW-1003">Cell membrane</keyword>
<evidence type="ECO:0000256" key="3">
    <source>
        <dbReference type="ARBA" id="ARBA00022475"/>
    </source>
</evidence>
<evidence type="ECO:0000313" key="14">
    <source>
        <dbReference type="EMBL" id="MBB6672464.1"/>
    </source>
</evidence>
<evidence type="ECO:0000256" key="2">
    <source>
        <dbReference type="ARBA" id="ARBA00004236"/>
    </source>
</evidence>
<evidence type="ECO:0000256" key="9">
    <source>
        <dbReference type="ARBA" id="ARBA00029829"/>
    </source>
</evidence>
<dbReference type="InterPro" id="IPR027383">
    <property type="entry name" value="Znf_put"/>
</dbReference>